<reference evidence="2 3" key="1">
    <citation type="submission" date="2023-07" db="EMBL/GenBank/DDBJ databases">
        <authorList>
            <person name="Girao M."/>
            <person name="Carvalho M.F."/>
        </authorList>
    </citation>
    <scope>NUCLEOTIDE SEQUENCE [LARGE SCALE GENOMIC DNA]</scope>
    <source>
        <strain evidence="2 3">66/93</strain>
    </source>
</reference>
<evidence type="ECO:0000313" key="3">
    <source>
        <dbReference type="Proteomes" id="UP001348641"/>
    </source>
</evidence>
<organism evidence="2 3">
    <name type="scientific">Nocardiopsis tropica</name>
    <dbReference type="NCBI Taxonomy" id="109330"/>
    <lineage>
        <taxon>Bacteria</taxon>
        <taxon>Bacillati</taxon>
        <taxon>Actinomycetota</taxon>
        <taxon>Actinomycetes</taxon>
        <taxon>Streptosporangiales</taxon>
        <taxon>Nocardiopsidaceae</taxon>
        <taxon>Nocardiopsis</taxon>
    </lineage>
</organism>
<gene>
    <name evidence="2" type="ORF">Q8A49_06215</name>
</gene>
<accession>A0ABU7KLB8</accession>
<sequence length="47" mass="4923">MTETFVDPRSCAAIVDRPTFGGTVVETGTDSCRPARPRARNGRAAAG</sequence>
<dbReference type="Proteomes" id="UP001348641">
    <property type="component" value="Unassembled WGS sequence"/>
</dbReference>
<comment type="caution">
    <text evidence="2">The sequence shown here is derived from an EMBL/GenBank/DDBJ whole genome shotgun (WGS) entry which is preliminary data.</text>
</comment>
<name>A0ABU7KLB8_9ACTN</name>
<protein>
    <submittedName>
        <fullName evidence="2">Uncharacterized protein</fullName>
    </submittedName>
</protein>
<proteinExistence type="predicted"/>
<evidence type="ECO:0000313" key="2">
    <source>
        <dbReference type="EMBL" id="MEE2050090.1"/>
    </source>
</evidence>
<dbReference type="EMBL" id="JAUUCC010000011">
    <property type="protein sequence ID" value="MEE2050090.1"/>
    <property type="molecule type" value="Genomic_DNA"/>
</dbReference>
<dbReference type="RefSeq" id="WP_330157335.1">
    <property type="nucleotide sequence ID" value="NZ_BAAAJA010000028.1"/>
</dbReference>
<feature type="region of interest" description="Disordered" evidence="1">
    <location>
        <begin position="26"/>
        <end position="47"/>
    </location>
</feature>
<evidence type="ECO:0000256" key="1">
    <source>
        <dbReference type="SAM" id="MobiDB-lite"/>
    </source>
</evidence>